<evidence type="ECO:0000313" key="2">
    <source>
        <dbReference type="Proteomes" id="UP000177082"/>
    </source>
</evidence>
<proteinExistence type="predicted"/>
<name>A0A1F8BD46_9BACT</name>
<accession>A0A1F8BD46</accession>
<protein>
    <recommendedName>
        <fullName evidence="3">Peptidase A2 domain-containing protein</fullName>
    </recommendedName>
</protein>
<gene>
    <name evidence="1" type="ORF">A2961_02830</name>
</gene>
<dbReference type="AlphaFoldDB" id="A0A1F8BD46"/>
<dbReference type="STRING" id="1802519.A2961_02830"/>
<dbReference type="Proteomes" id="UP000177082">
    <property type="component" value="Unassembled WGS sequence"/>
</dbReference>
<dbReference type="InterPro" id="IPR021109">
    <property type="entry name" value="Peptidase_aspartic_dom_sf"/>
</dbReference>
<dbReference type="EMBL" id="MGHF01000030">
    <property type="protein sequence ID" value="OGM61974.1"/>
    <property type="molecule type" value="Genomic_DNA"/>
</dbReference>
<dbReference type="Gene3D" id="2.40.70.10">
    <property type="entry name" value="Acid Proteases"/>
    <property type="match status" value="1"/>
</dbReference>
<comment type="caution">
    <text evidence="1">The sequence shown here is derived from an EMBL/GenBank/DDBJ whole genome shotgun (WGS) entry which is preliminary data.</text>
</comment>
<organism evidence="1 2">
    <name type="scientific">Candidatus Woesebacteria bacterium RIFCSPLOWO2_01_FULL_39_21</name>
    <dbReference type="NCBI Taxonomy" id="1802519"/>
    <lineage>
        <taxon>Bacteria</taxon>
        <taxon>Candidatus Woeseibacteriota</taxon>
    </lineage>
</organism>
<reference evidence="1 2" key="1">
    <citation type="journal article" date="2016" name="Nat. Commun.">
        <title>Thousands of microbial genomes shed light on interconnected biogeochemical processes in an aquifer system.</title>
        <authorList>
            <person name="Anantharaman K."/>
            <person name="Brown C.T."/>
            <person name="Hug L.A."/>
            <person name="Sharon I."/>
            <person name="Castelle C.J."/>
            <person name="Probst A.J."/>
            <person name="Thomas B.C."/>
            <person name="Singh A."/>
            <person name="Wilkins M.J."/>
            <person name="Karaoz U."/>
            <person name="Brodie E.L."/>
            <person name="Williams K.H."/>
            <person name="Hubbard S.S."/>
            <person name="Banfield J.F."/>
        </authorList>
    </citation>
    <scope>NUCLEOTIDE SEQUENCE [LARGE SCALE GENOMIC DNA]</scope>
</reference>
<evidence type="ECO:0008006" key="3">
    <source>
        <dbReference type="Google" id="ProtNLM"/>
    </source>
</evidence>
<sequence length="141" mass="16411">MQFKFPFEVVRNDKIPFLDIKITNKENGKSVSYRAMLDSGAYTNVFHADIARVLDIDLSMIKQRELFSGVKDTKKQMKGRAYIVELMVVQKGKSHQFDSYIVFSEEISNTGWGLLGRQGFFDQFDEVSFNYKNNKFYLHKG</sequence>
<evidence type="ECO:0000313" key="1">
    <source>
        <dbReference type="EMBL" id="OGM61974.1"/>
    </source>
</evidence>